<evidence type="ECO:0000313" key="4">
    <source>
        <dbReference type="EMBL" id="SMO61859.1"/>
    </source>
</evidence>
<name>A0A521CQW5_9BACT</name>
<evidence type="ECO:0000259" key="3">
    <source>
        <dbReference type="PROSITE" id="PS50263"/>
    </source>
</evidence>
<dbReference type="CDD" id="cd07572">
    <property type="entry name" value="nit"/>
    <property type="match status" value="1"/>
</dbReference>
<dbReference type="InterPro" id="IPR003010">
    <property type="entry name" value="C-N_Hydrolase"/>
</dbReference>
<feature type="domain" description="CN hydrolase" evidence="3">
    <location>
        <begin position="6"/>
        <end position="253"/>
    </location>
</feature>
<dbReference type="Gene3D" id="3.60.110.10">
    <property type="entry name" value="Carbon-nitrogen hydrolase"/>
    <property type="match status" value="1"/>
</dbReference>
<dbReference type="Pfam" id="PF00795">
    <property type="entry name" value="CN_hydrolase"/>
    <property type="match status" value="1"/>
</dbReference>
<dbReference type="PROSITE" id="PS01227">
    <property type="entry name" value="UPF0012"/>
    <property type="match status" value="1"/>
</dbReference>
<evidence type="ECO:0000256" key="2">
    <source>
        <dbReference type="ARBA" id="ARBA00022801"/>
    </source>
</evidence>
<dbReference type="SUPFAM" id="SSF56317">
    <property type="entry name" value="Carbon-nitrogen hydrolase"/>
    <property type="match status" value="1"/>
</dbReference>
<dbReference type="GO" id="GO:0016811">
    <property type="term" value="F:hydrolase activity, acting on carbon-nitrogen (but not peptide) bonds, in linear amides"/>
    <property type="evidence" value="ECO:0007669"/>
    <property type="project" value="InterPro"/>
</dbReference>
<evidence type="ECO:0000313" key="5">
    <source>
        <dbReference type="Proteomes" id="UP000317593"/>
    </source>
</evidence>
<sequence length="271" mass="30335">MISAGYRAAIIQMNSGTKLQENLEEAYQYITEAASQGARVVGLPENFSFLGGLSMRMEQAPAIAEKVPSFLSETAEEYGIFLMGGSYPVPLENGKVFNRSTIYSPEGKRLASYDKIHLFDVTLNREEAYRESEYVEAGSPRPVVFRDETIGNWGLSVCYDLRFPELYRLLVSRGAEVLSVPSAFTYTTGQDHWKPLLRARAIENASYVLAPAQTGIHGDNRKTWGHAMIIDPWGQILVDAGQEPGIGYTRIDPKRIQQVRESIPSLEHRRV</sequence>
<comment type="similarity">
    <text evidence="1">Belongs to the carbon-nitrogen hydrolase superfamily. NIT1/NIT2 family.</text>
</comment>
<dbReference type="Proteomes" id="UP000317593">
    <property type="component" value="Unassembled WGS sequence"/>
</dbReference>
<dbReference type="AlphaFoldDB" id="A0A521CQW5"/>
<keyword evidence="5" id="KW-1185">Reference proteome</keyword>
<protein>
    <submittedName>
        <fullName evidence="4">Predicted amidohydrolase</fullName>
    </submittedName>
</protein>
<keyword evidence="2 4" id="KW-0378">Hydrolase</keyword>
<evidence type="ECO:0000256" key="1">
    <source>
        <dbReference type="ARBA" id="ARBA00010613"/>
    </source>
</evidence>
<dbReference type="EMBL" id="FXTH01000007">
    <property type="protein sequence ID" value="SMO61859.1"/>
    <property type="molecule type" value="Genomic_DNA"/>
</dbReference>
<dbReference type="InterPro" id="IPR001110">
    <property type="entry name" value="UPF0012_CS"/>
</dbReference>
<gene>
    <name evidence="4" type="ORF">SAMN06265218_10714</name>
</gene>
<reference evidence="4 5" key="1">
    <citation type="submission" date="2017-05" db="EMBL/GenBank/DDBJ databases">
        <authorList>
            <person name="Varghese N."/>
            <person name="Submissions S."/>
        </authorList>
    </citation>
    <scope>NUCLEOTIDE SEQUENCE [LARGE SCALE GENOMIC DNA]</scope>
    <source>
        <strain evidence="4 5">DSM 21194</strain>
    </source>
</reference>
<dbReference type="OrthoDB" id="9811121at2"/>
<dbReference type="RefSeq" id="WP_142714274.1">
    <property type="nucleotide sequence ID" value="NZ_FXTH01000007.1"/>
</dbReference>
<dbReference type="PROSITE" id="PS50263">
    <property type="entry name" value="CN_HYDROLASE"/>
    <property type="match status" value="1"/>
</dbReference>
<dbReference type="PANTHER" id="PTHR23088">
    <property type="entry name" value="NITRILASE-RELATED"/>
    <property type="match status" value="1"/>
</dbReference>
<dbReference type="InterPro" id="IPR036526">
    <property type="entry name" value="C-N_Hydrolase_sf"/>
</dbReference>
<dbReference type="PANTHER" id="PTHR23088:SF27">
    <property type="entry name" value="DEAMINATED GLUTATHIONE AMIDASE"/>
    <property type="match status" value="1"/>
</dbReference>
<accession>A0A521CQW5</accession>
<organism evidence="4 5">
    <name type="scientific">Fodinibius sediminis</name>
    <dbReference type="NCBI Taxonomy" id="1214077"/>
    <lineage>
        <taxon>Bacteria</taxon>
        <taxon>Pseudomonadati</taxon>
        <taxon>Balneolota</taxon>
        <taxon>Balneolia</taxon>
        <taxon>Balneolales</taxon>
        <taxon>Balneolaceae</taxon>
        <taxon>Fodinibius</taxon>
    </lineage>
</organism>
<proteinExistence type="inferred from homology"/>
<dbReference type="InterPro" id="IPR045254">
    <property type="entry name" value="Nit1/2_C-N_Hydrolase"/>
</dbReference>